<sequence>MASIYVKNNVIWVSLYQNGQRVRKSTKLSDTRENRKRVERDLIPKLEENDFTPKKTVSYYYELMMRQKDLKGSSIRRYASIFENHIQQFGDREINSFKVSELKEWMSKSLSPKSLRLNATVFRQIFDEALYDEAIDKNPFEHIKPPKLNKFEPQPFNSEEVELLINNATGWFKNLLAVLFMTGMRIGEAIALEWKDIDDCFIKVSKTLAQGEVSSTKTDNIRDIPIFDDLRSYLYAQQLETGLKSRVFVGLNDPANLQKRWHALLKKCEMSHRILYQARHTFAINALDSGLFKTTQIAKILGHNSVQMLFTKYAKFIKSEIDIIPRDFSVLGTKKDTKVVKTL</sequence>
<dbReference type="InterPro" id="IPR013762">
    <property type="entry name" value="Integrase-like_cat_sf"/>
</dbReference>
<name>A0A6G9VS98_9BACT</name>
<dbReference type="InterPro" id="IPR010998">
    <property type="entry name" value="Integrase_recombinase_N"/>
</dbReference>
<dbReference type="InterPro" id="IPR044068">
    <property type="entry name" value="CB"/>
</dbReference>
<gene>
    <name evidence="5" type="ORF">FA584_06290</name>
</gene>
<dbReference type="CDD" id="cd01189">
    <property type="entry name" value="INT_ICEBs1_C_like"/>
    <property type="match status" value="1"/>
</dbReference>
<proteinExistence type="inferred from homology"/>
<dbReference type="PANTHER" id="PTHR30349">
    <property type="entry name" value="PHAGE INTEGRASE-RELATED"/>
    <property type="match status" value="1"/>
</dbReference>
<evidence type="ECO:0000313" key="6">
    <source>
        <dbReference type="Proteomes" id="UP000502831"/>
    </source>
</evidence>
<keyword evidence="4" id="KW-0233">DNA recombination</keyword>
<dbReference type="Gene3D" id="1.10.443.10">
    <property type="entry name" value="Intergrase catalytic core"/>
    <property type="match status" value="1"/>
</dbReference>
<dbReference type="Proteomes" id="UP000502831">
    <property type="component" value="Chromosome"/>
</dbReference>
<evidence type="ECO:0000256" key="3">
    <source>
        <dbReference type="ARBA" id="ARBA00023125"/>
    </source>
</evidence>
<evidence type="ECO:0000256" key="4">
    <source>
        <dbReference type="ARBA" id="ARBA00023172"/>
    </source>
</evidence>
<dbReference type="InterPro" id="IPR011010">
    <property type="entry name" value="DNA_brk_join_enz"/>
</dbReference>
<dbReference type="Pfam" id="PF00589">
    <property type="entry name" value="Phage_integrase"/>
    <property type="match status" value="1"/>
</dbReference>
<comment type="similarity">
    <text evidence="1">Belongs to the 'phage' integrase family.</text>
</comment>
<dbReference type="GO" id="GO:0015074">
    <property type="term" value="P:DNA integration"/>
    <property type="evidence" value="ECO:0007669"/>
    <property type="project" value="UniProtKB-KW"/>
</dbReference>
<dbReference type="GO" id="GO:0006310">
    <property type="term" value="P:DNA recombination"/>
    <property type="evidence" value="ECO:0007669"/>
    <property type="project" value="UniProtKB-KW"/>
</dbReference>
<evidence type="ECO:0000256" key="1">
    <source>
        <dbReference type="ARBA" id="ARBA00008857"/>
    </source>
</evidence>
<reference evidence="5 6" key="1">
    <citation type="journal article" date="2017" name="Environ. Sci. Technol.">
        <title>Organohalide Respiration with Chlorinated Ethenes under Low pH Conditions.</title>
        <authorList>
            <person name="Yang Y."/>
            <person name="Capiro N.L."/>
            <person name="Marcet T.F."/>
            <person name="Yan J."/>
            <person name="Pennell K.D."/>
            <person name="Loffler F.E."/>
        </authorList>
    </citation>
    <scope>NUCLEOTIDE SEQUENCE [LARGE SCALE GENOMIC DNA]</scope>
    <source>
        <strain evidence="5 6">ACSDCE</strain>
    </source>
</reference>
<dbReference type="AlphaFoldDB" id="A0A6G9VS98"/>
<dbReference type="PANTHER" id="PTHR30349:SF64">
    <property type="entry name" value="PROPHAGE INTEGRASE INTD-RELATED"/>
    <property type="match status" value="1"/>
</dbReference>
<dbReference type="Pfam" id="PF12167">
    <property type="entry name" value="Arm-DNA-bind_2"/>
    <property type="match status" value="1"/>
</dbReference>
<dbReference type="RefSeq" id="WP_167750650.1">
    <property type="nucleotide sequence ID" value="NZ_CP039734.2"/>
</dbReference>
<keyword evidence="2" id="KW-0229">DNA integration</keyword>
<evidence type="ECO:0000256" key="2">
    <source>
        <dbReference type="ARBA" id="ARBA00022908"/>
    </source>
</evidence>
<dbReference type="InterPro" id="IPR002104">
    <property type="entry name" value="Integrase_catalytic"/>
</dbReference>
<dbReference type="Gene3D" id="1.10.150.130">
    <property type="match status" value="1"/>
</dbReference>
<organism evidence="5 6">
    <name type="scientific">Sulfurospirillum diekertiae</name>
    <dbReference type="NCBI Taxonomy" id="1854492"/>
    <lineage>
        <taxon>Bacteria</taxon>
        <taxon>Pseudomonadati</taxon>
        <taxon>Campylobacterota</taxon>
        <taxon>Epsilonproteobacteria</taxon>
        <taxon>Campylobacterales</taxon>
        <taxon>Sulfurospirillaceae</taxon>
        <taxon>Sulfurospirillum</taxon>
    </lineage>
</organism>
<dbReference type="InterPro" id="IPR050090">
    <property type="entry name" value="Tyrosine_recombinase_XerCD"/>
</dbReference>
<dbReference type="InterPro" id="IPR022000">
    <property type="entry name" value="Min27-like_integrase_DNA_bind"/>
</dbReference>
<dbReference type="PROSITE" id="PS51898">
    <property type="entry name" value="TYR_RECOMBINASE"/>
    <property type="match status" value="1"/>
</dbReference>
<keyword evidence="3" id="KW-0238">DNA-binding</keyword>
<dbReference type="EMBL" id="CP039734">
    <property type="protein sequence ID" value="QIR75838.1"/>
    <property type="molecule type" value="Genomic_DNA"/>
</dbReference>
<dbReference type="GO" id="GO:0003677">
    <property type="term" value="F:DNA binding"/>
    <property type="evidence" value="ECO:0007669"/>
    <property type="project" value="UniProtKB-UniRule"/>
</dbReference>
<accession>A0A6G9VS98</accession>
<dbReference type="SUPFAM" id="SSF56349">
    <property type="entry name" value="DNA breaking-rejoining enzymes"/>
    <property type="match status" value="1"/>
</dbReference>
<evidence type="ECO:0000313" key="5">
    <source>
        <dbReference type="EMBL" id="QIR75838.1"/>
    </source>
</evidence>
<dbReference type="PROSITE" id="PS51900">
    <property type="entry name" value="CB"/>
    <property type="match status" value="1"/>
</dbReference>
<protein>
    <submittedName>
        <fullName evidence="5">Tyrosine-type recombinase/integrase</fullName>
    </submittedName>
</protein>